<evidence type="ECO:0000313" key="3">
    <source>
        <dbReference type="Proteomes" id="UP001459277"/>
    </source>
</evidence>
<dbReference type="PANTHER" id="PTHR47723:SF21">
    <property type="entry name" value="POLYNUCLEOTIDYL TRANSFERASE, RIBONUCLEASE H-LIKE SUPERFAMILY PROTEIN"/>
    <property type="match status" value="1"/>
</dbReference>
<dbReference type="GO" id="GO:0003676">
    <property type="term" value="F:nucleic acid binding"/>
    <property type="evidence" value="ECO:0007669"/>
    <property type="project" value="InterPro"/>
</dbReference>
<dbReference type="AlphaFoldDB" id="A0AAW2C1D0"/>
<keyword evidence="3" id="KW-1185">Reference proteome</keyword>
<dbReference type="EMBL" id="JAZDWU010000009">
    <property type="protein sequence ID" value="KAK9991451.1"/>
    <property type="molecule type" value="Genomic_DNA"/>
</dbReference>
<dbReference type="GO" id="GO:0004523">
    <property type="term" value="F:RNA-DNA hybrid ribonuclease activity"/>
    <property type="evidence" value="ECO:0007669"/>
    <property type="project" value="InterPro"/>
</dbReference>
<feature type="domain" description="RNase H type-1" evidence="1">
    <location>
        <begin position="65"/>
        <end position="145"/>
    </location>
</feature>
<protein>
    <recommendedName>
        <fullName evidence="1">RNase H type-1 domain-containing protein</fullName>
    </recommendedName>
</protein>
<accession>A0AAW2C1D0</accession>
<proteinExistence type="predicted"/>
<sequence>MTVWGIWHQRNQVRLLIPYCTSDQLTPQAKEKLDDFLATLPPKLPVMLRPRLAWKLPKPSMFKINFDGAVSKNENKSSIGVVIRDHQGLVIASLAQQLPYVFQPLEIEAIVAARALEFGVETGIAKAVLEGDSELIIKVLKAGGHTIASVELLIQVALLLSGLYSKLLYSLIAEEMEINSIF</sequence>
<dbReference type="SUPFAM" id="SSF53098">
    <property type="entry name" value="Ribonuclease H-like"/>
    <property type="match status" value="1"/>
</dbReference>
<comment type="caution">
    <text evidence="2">The sequence shown here is derived from an EMBL/GenBank/DDBJ whole genome shotgun (WGS) entry which is preliminary data.</text>
</comment>
<dbReference type="PANTHER" id="PTHR47723">
    <property type="entry name" value="OS05G0353850 PROTEIN"/>
    <property type="match status" value="1"/>
</dbReference>
<evidence type="ECO:0000313" key="2">
    <source>
        <dbReference type="EMBL" id="KAK9991451.1"/>
    </source>
</evidence>
<dbReference type="InterPro" id="IPR012337">
    <property type="entry name" value="RNaseH-like_sf"/>
</dbReference>
<reference evidence="2 3" key="1">
    <citation type="submission" date="2024-01" db="EMBL/GenBank/DDBJ databases">
        <title>A telomere-to-telomere, gap-free genome of sweet tea (Lithocarpus litseifolius).</title>
        <authorList>
            <person name="Zhou J."/>
        </authorList>
    </citation>
    <scope>NUCLEOTIDE SEQUENCE [LARGE SCALE GENOMIC DNA]</scope>
    <source>
        <strain evidence="2">Zhou-2022a</strain>
        <tissue evidence="2">Leaf</tissue>
    </source>
</reference>
<name>A0AAW2C1D0_9ROSI</name>
<dbReference type="InterPro" id="IPR044730">
    <property type="entry name" value="RNase_H-like_dom_plant"/>
</dbReference>
<dbReference type="Proteomes" id="UP001459277">
    <property type="component" value="Unassembled WGS sequence"/>
</dbReference>
<evidence type="ECO:0000259" key="1">
    <source>
        <dbReference type="Pfam" id="PF13456"/>
    </source>
</evidence>
<gene>
    <name evidence="2" type="ORF">SO802_026436</name>
</gene>
<dbReference type="Gene3D" id="3.30.420.10">
    <property type="entry name" value="Ribonuclease H-like superfamily/Ribonuclease H"/>
    <property type="match status" value="1"/>
</dbReference>
<dbReference type="CDD" id="cd06222">
    <property type="entry name" value="RNase_H_like"/>
    <property type="match status" value="1"/>
</dbReference>
<dbReference type="InterPro" id="IPR036397">
    <property type="entry name" value="RNaseH_sf"/>
</dbReference>
<dbReference type="Pfam" id="PF13456">
    <property type="entry name" value="RVT_3"/>
    <property type="match status" value="1"/>
</dbReference>
<dbReference type="InterPro" id="IPR053151">
    <property type="entry name" value="RNase_H-like"/>
</dbReference>
<dbReference type="InterPro" id="IPR002156">
    <property type="entry name" value="RNaseH_domain"/>
</dbReference>
<organism evidence="2 3">
    <name type="scientific">Lithocarpus litseifolius</name>
    <dbReference type="NCBI Taxonomy" id="425828"/>
    <lineage>
        <taxon>Eukaryota</taxon>
        <taxon>Viridiplantae</taxon>
        <taxon>Streptophyta</taxon>
        <taxon>Embryophyta</taxon>
        <taxon>Tracheophyta</taxon>
        <taxon>Spermatophyta</taxon>
        <taxon>Magnoliopsida</taxon>
        <taxon>eudicotyledons</taxon>
        <taxon>Gunneridae</taxon>
        <taxon>Pentapetalae</taxon>
        <taxon>rosids</taxon>
        <taxon>fabids</taxon>
        <taxon>Fagales</taxon>
        <taxon>Fagaceae</taxon>
        <taxon>Lithocarpus</taxon>
    </lineage>
</organism>